<dbReference type="SUPFAM" id="SSF53335">
    <property type="entry name" value="S-adenosyl-L-methionine-dependent methyltransferases"/>
    <property type="match status" value="1"/>
</dbReference>
<evidence type="ECO:0000313" key="1">
    <source>
        <dbReference type="EMBL" id="MCZ4244783.1"/>
    </source>
</evidence>
<accession>A0ABT4LA41</accession>
<organism evidence="1 2">
    <name type="scientific">Pedobacter punctiformis</name>
    <dbReference type="NCBI Taxonomy" id="3004097"/>
    <lineage>
        <taxon>Bacteria</taxon>
        <taxon>Pseudomonadati</taxon>
        <taxon>Bacteroidota</taxon>
        <taxon>Sphingobacteriia</taxon>
        <taxon>Sphingobacteriales</taxon>
        <taxon>Sphingobacteriaceae</taxon>
        <taxon>Pedobacter</taxon>
    </lineage>
</organism>
<keyword evidence="2" id="KW-1185">Reference proteome</keyword>
<name>A0ABT4LA41_9SPHI</name>
<comment type="caution">
    <text evidence="1">The sequence shown here is derived from an EMBL/GenBank/DDBJ whole genome shotgun (WGS) entry which is preliminary data.</text>
</comment>
<protein>
    <recommendedName>
        <fullName evidence="3">Class I SAM-dependent methyltransferase</fullName>
    </recommendedName>
</protein>
<evidence type="ECO:0008006" key="3">
    <source>
        <dbReference type="Google" id="ProtNLM"/>
    </source>
</evidence>
<sequence length="286" mass="32204">MNRDYSSISPSAKALLLTKSLTTIPFIADAARLILGNDVVDQLAGDQHDDLFLKRLLHFESRYLSLDSLLFASGSLNVLEISSGFSFRGLNMALNHPNVFYLDTDLAEVIQIKRDLTEQLIRQEQLHLKGKLQTKILNAMDESAFNEVVNQMPAGKLSIINEGLLMYLNPEEKASLCQTIHRALKQRGGYWITADIYIKKDLGQAAKSDAFGQFLDAHHVEDNKFESFEQAEAFFKTHGFKLVTKATSVWHQLSSVKYVSRELMNSLVKQAGTIGKIRETWALRAI</sequence>
<dbReference type="Proteomes" id="UP001144347">
    <property type="component" value="Unassembled WGS sequence"/>
</dbReference>
<reference evidence="1" key="1">
    <citation type="submission" date="2022-12" db="EMBL/GenBank/DDBJ databases">
        <title>Genome sequence of HCMS5-2.</title>
        <authorList>
            <person name="Woo H."/>
        </authorList>
    </citation>
    <scope>NUCLEOTIDE SEQUENCE</scope>
    <source>
        <strain evidence="1">HCMS5-2</strain>
    </source>
</reference>
<dbReference type="InterPro" id="IPR029063">
    <property type="entry name" value="SAM-dependent_MTases_sf"/>
</dbReference>
<dbReference type="RefSeq" id="WP_269427841.1">
    <property type="nucleotide sequence ID" value="NZ_JAPWGM010000004.1"/>
</dbReference>
<dbReference type="EMBL" id="JAPWGM010000004">
    <property type="protein sequence ID" value="MCZ4244783.1"/>
    <property type="molecule type" value="Genomic_DNA"/>
</dbReference>
<evidence type="ECO:0000313" key="2">
    <source>
        <dbReference type="Proteomes" id="UP001144347"/>
    </source>
</evidence>
<dbReference type="Gene3D" id="3.40.50.150">
    <property type="entry name" value="Vaccinia Virus protein VP39"/>
    <property type="match status" value="1"/>
</dbReference>
<proteinExistence type="predicted"/>
<gene>
    <name evidence="1" type="ORF">O0955_12290</name>
</gene>